<dbReference type="Proteomes" id="UP000192521">
    <property type="component" value="Unassembled WGS sequence"/>
</dbReference>
<dbReference type="PROSITE" id="PS51898">
    <property type="entry name" value="TYR_RECOMBINASE"/>
    <property type="match status" value="1"/>
</dbReference>
<dbReference type="InterPro" id="IPR013762">
    <property type="entry name" value="Integrase-like_cat_sf"/>
</dbReference>
<accession>A0ABX3UFP1</accession>
<evidence type="ECO:0000256" key="2">
    <source>
        <dbReference type="SAM" id="MobiDB-lite"/>
    </source>
</evidence>
<feature type="domain" description="Tyr recombinase" evidence="3">
    <location>
        <begin position="1"/>
        <end position="83"/>
    </location>
</feature>
<sequence length="83" mass="9519">MKHGDVGVIALHNLLPVEPFALLSWHTNILLALETAIRRSEIAELRWRFINLEKRVAYFPDTKNGNARDVPPSEMEERPDISV</sequence>
<comment type="caution">
    <text evidence="4">The sequence shown here is derived from an EMBL/GenBank/DDBJ whole genome shotgun (WGS) entry which is preliminary data.</text>
</comment>
<dbReference type="InterPro" id="IPR002104">
    <property type="entry name" value="Integrase_catalytic"/>
</dbReference>
<dbReference type="SUPFAM" id="SSF56349">
    <property type="entry name" value="DNA breaking-rejoining enzymes"/>
    <property type="match status" value="1"/>
</dbReference>
<keyword evidence="5" id="KW-1185">Reference proteome</keyword>
<evidence type="ECO:0000259" key="3">
    <source>
        <dbReference type="PROSITE" id="PS51898"/>
    </source>
</evidence>
<dbReference type="Gene3D" id="1.10.443.10">
    <property type="entry name" value="Intergrase catalytic core"/>
    <property type="match status" value="1"/>
</dbReference>
<keyword evidence="1" id="KW-0233">DNA recombination</keyword>
<dbReference type="InterPro" id="IPR011010">
    <property type="entry name" value="DNA_brk_join_enz"/>
</dbReference>
<dbReference type="Pfam" id="PF00589">
    <property type="entry name" value="Phage_integrase"/>
    <property type="match status" value="1"/>
</dbReference>
<evidence type="ECO:0000313" key="4">
    <source>
        <dbReference type="EMBL" id="ORJ50333.1"/>
    </source>
</evidence>
<feature type="region of interest" description="Disordered" evidence="2">
    <location>
        <begin position="62"/>
        <end position="83"/>
    </location>
</feature>
<proteinExistence type="predicted"/>
<organism evidence="4 5">
    <name type="scientific">Kluyvera intermedia</name>
    <name type="common">Enterobacter intermedius</name>
    <dbReference type="NCBI Taxonomy" id="61648"/>
    <lineage>
        <taxon>Bacteria</taxon>
        <taxon>Pseudomonadati</taxon>
        <taxon>Pseudomonadota</taxon>
        <taxon>Gammaproteobacteria</taxon>
        <taxon>Enterobacterales</taxon>
        <taxon>Enterobacteriaceae</taxon>
        <taxon>Kluyvera</taxon>
    </lineage>
</organism>
<reference evidence="4 5" key="1">
    <citation type="submission" date="2017-02" db="EMBL/GenBank/DDBJ databases">
        <title>Draft genome sequence of a Kluyvera intermedia isolate from a patient with a pancreatic abscess.</title>
        <authorList>
            <person name="Thele R."/>
        </authorList>
    </citation>
    <scope>NUCLEOTIDE SEQUENCE [LARGE SCALE GENOMIC DNA]</scope>
    <source>
        <strain evidence="4 5">FOSA7093</strain>
    </source>
</reference>
<evidence type="ECO:0000313" key="5">
    <source>
        <dbReference type="Proteomes" id="UP000192521"/>
    </source>
</evidence>
<evidence type="ECO:0000256" key="1">
    <source>
        <dbReference type="ARBA" id="ARBA00023172"/>
    </source>
</evidence>
<name>A0ABX3UFP1_KLUIN</name>
<protein>
    <recommendedName>
        <fullName evidence="3">Tyr recombinase domain-containing protein</fullName>
    </recommendedName>
</protein>
<gene>
    <name evidence="4" type="ORF">B2M27_11070</name>
</gene>
<dbReference type="EMBL" id="MWPR01000013">
    <property type="protein sequence ID" value="ORJ50333.1"/>
    <property type="molecule type" value="Genomic_DNA"/>
</dbReference>